<dbReference type="OrthoDB" id="5149880at2"/>
<name>A0A1H1URK6_9MICO</name>
<dbReference type="Proteomes" id="UP000199597">
    <property type="component" value="Chromosome I"/>
</dbReference>
<sequence>MKARSSFLRSAGTGLTAIAAAVLLITLATPASAGTVTDEYPETPALNPKLPNVKTTHKSDHIKANILNPHPVCNASEDHRTTVYKVTDRFLPVGTISTTNNTNKSIPLTQNTSKSQSISLEVNGSQTSTTSVNGNGSGSKDGLSGTFGIAWSLAKTIGGSASYTFSWDVGQTIGPYDVPAGHTGDGTYGFRAINMTGTQQFCKADGTWSNPTAWRAFSPIKNEVRVKIYDDPADSDQSGKPGADQGAPEVTEKENPKPTENTIDSNSEPTGGTAGTKPTEPVKHDLAPKITVSDAKAPGYAGLAALRVENVGTDRYFSEDPSVSFRVDVKTEKGPEDVDRLITPGWFNGAYTRDLGFDEKKSTRSFLVTLSNPIKKGETQLVANLDFGDGNTSEGRLQNSIVVSQVKRLDDDTSTYNDQNVSSKDIAVNDAGKPAKAGGLF</sequence>
<feature type="signal peptide" evidence="2">
    <location>
        <begin position="1"/>
        <end position="33"/>
    </location>
</feature>
<gene>
    <name evidence="3" type="ORF">SAMN04489752_2420</name>
</gene>
<dbReference type="AlphaFoldDB" id="A0A1H1URK6"/>
<reference evidence="4" key="1">
    <citation type="submission" date="2016-10" db="EMBL/GenBank/DDBJ databases">
        <authorList>
            <person name="Varghese N."/>
            <person name="Submissions S."/>
        </authorList>
    </citation>
    <scope>NUCLEOTIDE SEQUENCE [LARGE SCALE GENOMIC DNA]</scope>
    <source>
        <strain evidence="4">DSM 23676</strain>
    </source>
</reference>
<proteinExistence type="predicted"/>
<evidence type="ECO:0000313" key="4">
    <source>
        <dbReference type="Proteomes" id="UP000199597"/>
    </source>
</evidence>
<evidence type="ECO:0000313" key="3">
    <source>
        <dbReference type="EMBL" id="SDS75087.1"/>
    </source>
</evidence>
<feature type="region of interest" description="Disordered" evidence="1">
    <location>
        <begin position="231"/>
        <end position="288"/>
    </location>
</feature>
<accession>A0A1H1URK6</accession>
<keyword evidence="4" id="KW-1185">Reference proteome</keyword>
<evidence type="ECO:0000256" key="2">
    <source>
        <dbReference type="SAM" id="SignalP"/>
    </source>
</evidence>
<evidence type="ECO:0008006" key="5">
    <source>
        <dbReference type="Google" id="ProtNLM"/>
    </source>
</evidence>
<evidence type="ECO:0000256" key="1">
    <source>
        <dbReference type="SAM" id="MobiDB-lite"/>
    </source>
</evidence>
<organism evidence="3 4">
    <name type="scientific">Brevibacterium siliguriense</name>
    <dbReference type="NCBI Taxonomy" id="1136497"/>
    <lineage>
        <taxon>Bacteria</taxon>
        <taxon>Bacillati</taxon>
        <taxon>Actinomycetota</taxon>
        <taxon>Actinomycetes</taxon>
        <taxon>Micrococcales</taxon>
        <taxon>Brevibacteriaceae</taxon>
        <taxon>Brevibacterium</taxon>
    </lineage>
</organism>
<feature type="chain" id="PRO_5009262499" description="Secreted protein" evidence="2">
    <location>
        <begin position="34"/>
        <end position="441"/>
    </location>
</feature>
<dbReference type="EMBL" id="LT629766">
    <property type="protein sequence ID" value="SDS75087.1"/>
    <property type="molecule type" value="Genomic_DNA"/>
</dbReference>
<protein>
    <recommendedName>
        <fullName evidence="5">Secreted protein</fullName>
    </recommendedName>
</protein>
<keyword evidence="2" id="KW-0732">Signal</keyword>
<feature type="compositionally biased region" description="Polar residues" evidence="1">
    <location>
        <begin position="258"/>
        <end position="270"/>
    </location>
</feature>